<reference evidence="2 3" key="1">
    <citation type="submission" date="2015-01" db="EMBL/GenBank/DDBJ databases">
        <title>Draft genome sequences of the supercritical CO2 tolerant bacteria Bacillus subterraneus MITOT1 and Bacillus cereus MIT0214.</title>
        <authorList>
            <person name="Peet K.C."/>
            <person name="Thompson J.R."/>
        </authorList>
    </citation>
    <scope>NUCLEOTIDE SEQUENCE [LARGE SCALE GENOMIC DNA]</scope>
    <source>
        <strain evidence="2 3">MITOT1</strain>
    </source>
</reference>
<dbReference type="EMBL" id="JXIQ01000193">
    <property type="protein sequence ID" value="KIY20621.1"/>
    <property type="molecule type" value="Genomic_DNA"/>
</dbReference>
<protein>
    <submittedName>
        <fullName evidence="2">Uncharacterized protein</fullName>
    </submittedName>
</protein>
<feature type="compositionally biased region" description="Polar residues" evidence="1">
    <location>
        <begin position="130"/>
        <end position="139"/>
    </location>
</feature>
<dbReference type="Proteomes" id="UP000032512">
    <property type="component" value="Unassembled WGS sequence"/>
</dbReference>
<keyword evidence="3" id="KW-1185">Reference proteome</keyword>
<evidence type="ECO:0000313" key="3">
    <source>
        <dbReference type="Proteomes" id="UP000032512"/>
    </source>
</evidence>
<proteinExistence type="predicted"/>
<gene>
    <name evidence="2" type="ORF">UB32_18285</name>
</gene>
<name>A0A0D6Z6D8_9BACI</name>
<dbReference type="RefSeq" id="WP_044396516.1">
    <property type="nucleotide sequence ID" value="NZ_JXIQ01000193.1"/>
</dbReference>
<evidence type="ECO:0000256" key="1">
    <source>
        <dbReference type="SAM" id="MobiDB-lite"/>
    </source>
</evidence>
<accession>A0A0D6Z6D8</accession>
<dbReference type="AlphaFoldDB" id="A0A0D6Z6D8"/>
<organism evidence="2 3">
    <name type="scientific">Mesobacillus subterraneus</name>
    <dbReference type="NCBI Taxonomy" id="285983"/>
    <lineage>
        <taxon>Bacteria</taxon>
        <taxon>Bacillati</taxon>
        <taxon>Bacillota</taxon>
        <taxon>Bacilli</taxon>
        <taxon>Bacillales</taxon>
        <taxon>Bacillaceae</taxon>
        <taxon>Mesobacillus</taxon>
    </lineage>
</organism>
<comment type="caution">
    <text evidence="2">The sequence shown here is derived from an EMBL/GenBank/DDBJ whole genome shotgun (WGS) entry which is preliminary data.</text>
</comment>
<sequence>MSKNTNTSKPLLFISQPEWQTAESNMQSIFYIKLKEKQQELATIVELEKGSEQPAIVQMQEDQLDSNSEKAAQLMAEGNASKESELPVELVPEALDSDEPADEENKQQIILPIDQMRAEMKQMLDGDPASTGNQEAETETQAKPKADPQLVQMFLKDLIPKADEDLIKNIQEGNLDSLEKRLVTVDNDSQEKLATDEVDYKELKQTISRLARYPNVIKKPFCEASVNGKKIKFQVESKRGDIVRLRIGKKIQECNIVDLVDFKMI</sequence>
<feature type="region of interest" description="Disordered" evidence="1">
    <location>
        <begin position="125"/>
        <end position="147"/>
    </location>
</feature>
<dbReference type="PATRIC" id="fig|285983.3.peg.3145"/>
<dbReference type="OrthoDB" id="2876703at2"/>
<evidence type="ECO:0000313" key="2">
    <source>
        <dbReference type="EMBL" id="KIY20621.1"/>
    </source>
</evidence>